<protein>
    <submittedName>
        <fullName evidence="2">Uncharacterized protein</fullName>
    </submittedName>
</protein>
<keyword evidence="1" id="KW-1133">Transmembrane helix</keyword>
<accession>A0A9X2EWU2</accession>
<evidence type="ECO:0000256" key="1">
    <source>
        <dbReference type="SAM" id="Phobius"/>
    </source>
</evidence>
<feature type="transmembrane region" description="Helical" evidence="1">
    <location>
        <begin position="14"/>
        <end position="33"/>
    </location>
</feature>
<keyword evidence="1" id="KW-0812">Transmembrane</keyword>
<evidence type="ECO:0000313" key="2">
    <source>
        <dbReference type="EMBL" id="MCO1336798.1"/>
    </source>
</evidence>
<name>A0A9X2EWU2_9GAMM</name>
<sequence length="192" mass="21406">METKTELPEPRNPIVFNLLFTAAAAAAIVIALVDSSKATDAVNARACKSALMLLATRPSSVEIIDVSSIRGEMTREEGFEWAKARDVPERGLKRIEEFIDGSPMQRSFVTIDYAASESLIGDYRTKFLCGFVTNVFGGEIFDTITHQNKDYLYKDIFQYGRKEPEGVNLVNQVEHSNITDRLVYLMSLATSP</sequence>
<dbReference type="AlphaFoldDB" id="A0A9X2EWU2"/>
<organism evidence="2 3">
    <name type="scientific">Microbulbifer okhotskensis</name>
    <dbReference type="NCBI Taxonomy" id="2926617"/>
    <lineage>
        <taxon>Bacteria</taxon>
        <taxon>Pseudomonadati</taxon>
        <taxon>Pseudomonadota</taxon>
        <taxon>Gammaproteobacteria</taxon>
        <taxon>Cellvibrionales</taxon>
        <taxon>Microbulbiferaceae</taxon>
        <taxon>Microbulbifer</taxon>
    </lineage>
</organism>
<evidence type="ECO:0000313" key="3">
    <source>
        <dbReference type="Proteomes" id="UP001139028"/>
    </source>
</evidence>
<reference evidence="2" key="1">
    <citation type="journal article" date="2022" name="Arch. Microbiol.">
        <title>Microbulbifer okhotskensis sp. nov., isolated from a deep bottom sediment of the Okhotsk Sea.</title>
        <authorList>
            <person name="Romanenko L."/>
            <person name="Kurilenko V."/>
            <person name="Otstavnykh N."/>
            <person name="Velansky P."/>
            <person name="Isaeva M."/>
            <person name="Mikhailov V."/>
        </authorList>
    </citation>
    <scope>NUCLEOTIDE SEQUENCE</scope>
    <source>
        <strain evidence="2">OS29</strain>
    </source>
</reference>
<proteinExistence type="predicted"/>
<dbReference type="Proteomes" id="UP001139028">
    <property type="component" value="Unassembled WGS sequence"/>
</dbReference>
<dbReference type="RefSeq" id="WP_252472729.1">
    <property type="nucleotide sequence ID" value="NZ_JALBWM010000199.1"/>
</dbReference>
<dbReference type="EMBL" id="JALBWM010000199">
    <property type="protein sequence ID" value="MCO1336798.1"/>
    <property type="molecule type" value="Genomic_DNA"/>
</dbReference>
<keyword evidence="1" id="KW-0472">Membrane</keyword>
<gene>
    <name evidence="2" type="ORF">MO867_20945</name>
</gene>
<comment type="caution">
    <text evidence="2">The sequence shown here is derived from an EMBL/GenBank/DDBJ whole genome shotgun (WGS) entry which is preliminary data.</text>
</comment>
<keyword evidence="3" id="KW-1185">Reference proteome</keyword>